<comment type="caution">
    <text evidence="1">The sequence shown here is derived from an EMBL/GenBank/DDBJ whole genome shotgun (WGS) entry which is preliminary data.</text>
</comment>
<dbReference type="RefSeq" id="WP_165118978.1">
    <property type="nucleotide sequence ID" value="NZ_JAAKZG010000006.1"/>
</dbReference>
<keyword evidence="2" id="KW-1185">Reference proteome</keyword>
<accession>A0A7C9VAN2</accession>
<evidence type="ECO:0000313" key="2">
    <source>
        <dbReference type="Proteomes" id="UP000481252"/>
    </source>
</evidence>
<organism evidence="1 2">
    <name type="scientific">Mesorhizobium zhangyense</name>
    <dbReference type="NCBI Taxonomy" id="1776730"/>
    <lineage>
        <taxon>Bacteria</taxon>
        <taxon>Pseudomonadati</taxon>
        <taxon>Pseudomonadota</taxon>
        <taxon>Alphaproteobacteria</taxon>
        <taxon>Hyphomicrobiales</taxon>
        <taxon>Phyllobacteriaceae</taxon>
        <taxon>Mesorhizobium</taxon>
    </lineage>
</organism>
<proteinExistence type="predicted"/>
<dbReference type="AlphaFoldDB" id="A0A7C9VAN2"/>
<evidence type="ECO:0000313" key="1">
    <source>
        <dbReference type="EMBL" id="NGN42606.1"/>
    </source>
</evidence>
<protein>
    <submittedName>
        <fullName evidence="1">Uncharacterized protein</fullName>
    </submittedName>
</protein>
<dbReference type="Proteomes" id="UP000481252">
    <property type="component" value="Unassembled WGS sequence"/>
</dbReference>
<name>A0A7C9VAN2_9HYPH</name>
<gene>
    <name evidence="1" type="ORF">G6N74_16175</name>
</gene>
<dbReference type="EMBL" id="JAAKZG010000006">
    <property type="protein sequence ID" value="NGN42606.1"/>
    <property type="molecule type" value="Genomic_DNA"/>
</dbReference>
<reference evidence="1 2" key="1">
    <citation type="submission" date="2020-02" db="EMBL/GenBank/DDBJ databases">
        <title>Genome sequence of the type strain CGMCC 1.15528 of Mesorhizobium zhangyense.</title>
        <authorList>
            <person name="Gao J."/>
            <person name="Sun J."/>
        </authorList>
    </citation>
    <scope>NUCLEOTIDE SEQUENCE [LARGE SCALE GENOMIC DNA]</scope>
    <source>
        <strain evidence="1 2">CGMCC 1.15528</strain>
    </source>
</reference>
<sequence>MNTIILFFRDRPAVRLSMSAEPVARKRILPVAAPANAAIGQTVLACRWLRNPANGHLECRWTREKNTVSEEGVSRSIRMLLAA</sequence>